<dbReference type="Pfam" id="PF00535">
    <property type="entry name" value="Glycos_transf_2"/>
    <property type="match status" value="1"/>
</dbReference>
<dbReference type="AlphaFoldDB" id="A0A3P8TEI8"/>
<protein>
    <recommendedName>
        <fullName evidence="6">Glycosyltransferase 2-like domain-containing protein</fullName>
    </recommendedName>
</protein>
<dbReference type="PANTHER" id="PTHR11675">
    <property type="entry name" value="N-ACETYLGALACTOSAMINYLTRANSFERASE"/>
    <property type="match status" value="1"/>
</dbReference>
<keyword evidence="1" id="KW-1015">Disulfide bond</keyword>
<proteinExistence type="predicted"/>
<evidence type="ECO:0000259" key="3">
    <source>
        <dbReference type="Pfam" id="PF09004"/>
    </source>
</evidence>
<dbReference type="Ensembl" id="ENSAPET00000024636.1">
    <property type="protein sequence ID" value="ENSAPEP00000024005.1"/>
    <property type="gene ID" value="ENSAPEG00000017043.1"/>
</dbReference>
<reference evidence="4 5" key="1">
    <citation type="submission" date="2018-03" db="EMBL/GenBank/DDBJ databases">
        <title>Finding Nemo's genes: A chromosome-scale reference assembly of the genome of the orange clownfish Amphiprion percula.</title>
        <authorList>
            <person name="Lehmann R."/>
        </authorList>
    </citation>
    <scope>NUCLEOTIDE SEQUENCE</scope>
</reference>
<dbReference type="GO" id="GO:0008168">
    <property type="term" value="F:methyltransferase activity"/>
    <property type="evidence" value="ECO:0007669"/>
    <property type="project" value="InterPro"/>
</dbReference>
<sequence length="295" mass="33675">MTVDFRRQSLLPLTISNSPVSAVESFKLLRTTISQDLKCETNIRSILKKAQQRMYFLQQLRRHATESVLCTSGSATQQDRNRLQYTFGSDSCLKQKFWLCPGLPTTSVIIVFHNEAWSTLLRTVYSVLHTAPAALLTEILLVDDASTDDHLKSRLDEYVQQLSIVRVLRQTERKGVVGARLMGALAARGEVLTFLDAHCRYHIMQSLQSYDLEQPTAVVSPRIPIIDRNTLKFTKPVPESKYYSRGIFDWTLIPVNTHRCGSTSPFSLVPLIWHFYDRMLNIVIGRAAQMKFHCI</sequence>
<feature type="domain" description="Glycosyltransferase 2-like" evidence="2">
    <location>
        <begin position="107"/>
        <end position="257"/>
    </location>
</feature>
<evidence type="ECO:0000313" key="4">
    <source>
        <dbReference type="Ensembl" id="ENSAPEP00000024005.1"/>
    </source>
</evidence>
<dbReference type="InterPro" id="IPR001173">
    <property type="entry name" value="Glyco_trans_2-like"/>
</dbReference>
<dbReference type="GeneTree" id="ENSGT00940000166246"/>
<dbReference type="SUPFAM" id="SSF53448">
    <property type="entry name" value="Nucleotide-diphospho-sugar transferases"/>
    <property type="match status" value="1"/>
</dbReference>
<reference evidence="4" key="3">
    <citation type="submission" date="2025-09" db="UniProtKB">
        <authorList>
            <consortium name="Ensembl"/>
        </authorList>
    </citation>
    <scope>IDENTIFICATION</scope>
</reference>
<reference evidence="4" key="2">
    <citation type="submission" date="2025-08" db="UniProtKB">
        <authorList>
            <consortium name="Ensembl"/>
        </authorList>
    </citation>
    <scope>IDENTIFICATION</scope>
</reference>
<evidence type="ECO:0000259" key="2">
    <source>
        <dbReference type="Pfam" id="PF00535"/>
    </source>
</evidence>
<accession>A0A3P8TEI8</accession>
<feature type="domain" description="Alkylated DNA repair protein AlkB homologue 8 N-terminal" evidence="3">
    <location>
        <begin position="41"/>
        <end position="63"/>
    </location>
</feature>
<dbReference type="GO" id="GO:0004653">
    <property type="term" value="F:polypeptide N-acetylgalactosaminyltransferase activity"/>
    <property type="evidence" value="ECO:0007669"/>
    <property type="project" value="TreeGrafter"/>
</dbReference>
<evidence type="ECO:0000313" key="5">
    <source>
        <dbReference type="Proteomes" id="UP000265080"/>
    </source>
</evidence>
<dbReference type="STRING" id="161767.ENSAPEP00000024005"/>
<dbReference type="InterPro" id="IPR015095">
    <property type="entry name" value="AlkB_hom8_N"/>
</dbReference>
<organism evidence="4 5">
    <name type="scientific">Amphiprion percula</name>
    <name type="common">Orange clownfish</name>
    <name type="synonym">Lutjanus percula</name>
    <dbReference type="NCBI Taxonomy" id="161767"/>
    <lineage>
        <taxon>Eukaryota</taxon>
        <taxon>Metazoa</taxon>
        <taxon>Chordata</taxon>
        <taxon>Craniata</taxon>
        <taxon>Vertebrata</taxon>
        <taxon>Euteleostomi</taxon>
        <taxon>Actinopterygii</taxon>
        <taxon>Neopterygii</taxon>
        <taxon>Teleostei</taxon>
        <taxon>Neoteleostei</taxon>
        <taxon>Acanthomorphata</taxon>
        <taxon>Ovalentaria</taxon>
        <taxon>Pomacentridae</taxon>
        <taxon>Amphiprion</taxon>
    </lineage>
</organism>
<dbReference type="Gene3D" id="3.90.550.10">
    <property type="entry name" value="Spore Coat Polysaccharide Biosynthesis Protein SpsA, Chain A"/>
    <property type="match status" value="1"/>
</dbReference>
<name>A0A3P8TEI8_AMPPE</name>
<dbReference type="PANTHER" id="PTHR11675:SF33">
    <property type="entry name" value="POLYPEPTIDE N-ACETYLGALACTOSAMINYLTRANSFERASE 3"/>
    <property type="match status" value="1"/>
</dbReference>
<dbReference type="GO" id="GO:0005794">
    <property type="term" value="C:Golgi apparatus"/>
    <property type="evidence" value="ECO:0007669"/>
    <property type="project" value="TreeGrafter"/>
</dbReference>
<dbReference type="GO" id="GO:0016706">
    <property type="term" value="F:2-oxoglutarate-dependent dioxygenase activity"/>
    <property type="evidence" value="ECO:0007669"/>
    <property type="project" value="InterPro"/>
</dbReference>
<dbReference type="Pfam" id="PF09004">
    <property type="entry name" value="ALKBH8_N"/>
    <property type="match status" value="1"/>
</dbReference>
<keyword evidence="5" id="KW-1185">Reference proteome</keyword>
<dbReference type="Proteomes" id="UP000265080">
    <property type="component" value="Chromosome 8"/>
</dbReference>
<evidence type="ECO:0000256" key="1">
    <source>
        <dbReference type="ARBA" id="ARBA00023157"/>
    </source>
</evidence>
<evidence type="ECO:0008006" key="6">
    <source>
        <dbReference type="Google" id="ProtNLM"/>
    </source>
</evidence>
<dbReference type="InterPro" id="IPR029044">
    <property type="entry name" value="Nucleotide-diphossugar_trans"/>
</dbReference>
<dbReference type="GO" id="GO:0006493">
    <property type="term" value="P:protein O-linked glycosylation"/>
    <property type="evidence" value="ECO:0007669"/>
    <property type="project" value="TreeGrafter"/>
</dbReference>